<dbReference type="Proteomes" id="UP000790347">
    <property type="component" value="Unassembled WGS sequence"/>
</dbReference>
<keyword evidence="3" id="KW-1185">Reference proteome</keyword>
<gene>
    <name evidence="2" type="ORF">DERF_006388</name>
</gene>
<keyword evidence="1" id="KW-0732">Signal</keyword>
<feature type="signal peptide" evidence="1">
    <location>
        <begin position="1"/>
        <end position="23"/>
    </location>
</feature>
<reference evidence="2" key="2">
    <citation type="journal article" date="2022" name="Res Sq">
        <title>Comparative Genomics Reveals Insights into the Divergent Evolution of Astigmatic Mites and Household Pest Adaptations.</title>
        <authorList>
            <person name="Xiong Q."/>
            <person name="Wan A.T.-Y."/>
            <person name="Liu X.-Y."/>
            <person name="Fung C.S.-H."/>
            <person name="Xiao X."/>
            <person name="Malainual N."/>
            <person name="Hou J."/>
            <person name="Wang L."/>
            <person name="Wang M."/>
            <person name="Yang K."/>
            <person name="Cui Y."/>
            <person name="Leung E."/>
            <person name="Nong W."/>
            <person name="Shin S.-K."/>
            <person name="Au S."/>
            <person name="Jeong K.Y."/>
            <person name="Chew F.T."/>
            <person name="Hui J."/>
            <person name="Leung T.F."/>
            <person name="Tungtrongchitr A."/>
            <person name="Zhong N."/>
            <person name="Liu Z."/>
            <person name="Tsui S."/>
        </authorList>
    </citation>
    <scope>NUCLEOTIDE SEQUENCE</scope>
    <source>
        <strain evidence="2">Derf</strain>
        <tissue evidence="2">Whole organism</tissue>
    </source>
</reference>
<evidence type="ECO:0000313" key="3">
    <source>
        <dbReference type="Proteomes" id="UP000790347"/>
    </source>
</evidence>
<evidence type="ECO:0000256" key="1">
    <source>
        <dbReference type="SAM" id="SignalP"/>
    </source>
</evidence>
<dbReference type="EMBL" id="ASGP02000002">
    <property type="protein sequence ID" value="KAH9522830.1"/>
    <property type="molecule type" value="Genomic_DNA"/>
</dbReference>
<accession>A0A922I7F1</accession>
<dbReference type="AlphaFoldDB" id="A0A922I7F1"/>
<organism evidence="2 3">
    <name type="scientific">Dermatophagoides farinae</name>
    <name type="common">American house dust mite</name>
    <dbReference type="NCBI Taxonomy" id="6954"/>
    <lineage>
        <taxon>Eukaryota</taxon>
        <taxon>Metazoa</taxon>
        <taxon>Ecdysozoa</taxon>
        <taxon>Arthropoda</taxon>
        <taxon>Chelicerata</taxon>
        <taxon>Arachnida</taxon>
        <taxon>Acari</taxon>
        <taxon>Acariformes</taxon>
        <taxon>Sarcoptiformes</taxon>
        <taxon>Astigmata</taxon>
        <taxon>Psoroptidia</taxon>
        <taxon>Analgoidea</taxon>
        <taxon>Pyroglyphidae</taxon>
        <taxon>Dermatophagoidinae</taxon>
        <taxon>Dermatophagoides</taxon>
    </lineage>
</organism>
<evidence type="ECO:0000313" key="2">
    <source>
        <dbReference type="EMBL" id="KAH9522830.1"/>
    </source>
</evidence>
<comment type="caution">
    <text evidence="2">The sequence shown here is derived from an EMBL/GenBank/DDBJ whole genome shotgun (WGS) entry which is preliminary data.</text>
</comment>
<sequence>MIFKHFHPIFIVIIMMTLSPSSSLLVDADDDVPTSDNNGQIMNFLNMIMQLPKKILDAIMKRFGWLNEIFYNMANNSKHSVEMIENNERISRLKLWIKSNDPLAKFVRSFTHRYHPTI</sequence>
<name>A0A922I7F1_DERFA</name>
<protein>
    <submittedName>
        <fullName evidence="2">Uncharacterized protein</fullName>
    </submittedName>
</protein>
<feature type="chain" id="PRO_5037588311" evidence="1">
    <location>
        <begin position="24"/>
        <end position="118"/>
    </location>
</feature>
<proteinExistence type="predicted"/>
<reference evidence="2" key="1">
    <citation type="submission" date="2013-05" db="EMBL/GenBank/DDBJ databases">
        <authorList>
            <person name="Yim A.K.Y."/>
            <person name="Chan T.F."/>
            <person name="Ji K.M."/>
            <person name="Liu X.Y."/>
            <person name="Zhou J.W."/>
            <person name="Li R.Q."/>
            <person name="Yang K.Y."/>
            <person name="Li J."/>
            <person name="Li M."/>
            <person name="Law P.T.W."/>
            <person name="Wu Y.L."/>
            <person name="Cai Z.L."/>
            <person name="Qin H."/>
            <person name="Bao Y."/>
            <person name="Leung R.K.K."/>
            <person name="Ng P.K.S."/>
            <person name="Zou J."/>
            <person name="Zhong X.J."/>
            <person name="Ran P.X."/>
            <person name="Zhong N.S."/>
            <person name="Liu Z.G."/>
            <person name="Tsui S.K.W."/>
        </authorList>
    </citation>
    <scope>NUCLEOTIDE SEQUENCE</scope>
    <source>
        <strain evidence="2">Derf</strain>
        <tissue evidence="2">Whole organism</tissue>
    </source>
</reference>